<name>A0A267FXX8_9PLAT</name>
<dbReference type="InterPro" id="IPR043504">
    <property type="entry name" value="Peptidase_S1_PA_chymotrypsin"/>
</dbReference>
<dbReference type="InterPro" id="IPR001304">
    <property type="entry name" value="C-type_lectin-like"/>
</dbReference>
<dbReference type="PRINTS" id="PR00261">
    <property type="entry name" value="LDLRECEPTOR"/>
</dbReference>
<keyword evidence="6" id="KW-0677">Repeat</keyword>
<keyword evidence="10" id="KW-0472">Membrane</keyword>
<feature type="disulfide bond" evidence="15">
    <location>
        <begin position="775"/>
        <end position="785"/>
    </location>
</feature>
<dbReference type="Gene3D" id="4.10.400.10">
    <property type="entry name" value="Low-density Lipoprotein Receptor"/>
    <property type="match status" value="4"/>
</dbReference>
<evidence type="ECO:0000259" key="23">
    <source>
        <dbReference type="PROSITE" id="PS50948"/>
    </source>
</evidence>
<keyword evidence="11 15" id="KW-1015">Disulfide bond</keyword>
<evidence type="ECO:0000256" key="17">
    <source>
        <dbReference type="SAM" id="MobiDB-lite"/>
    </source>
</evidence>
<dbReference type="InterPro" id="IPR003609">
    <property type="entry name" value="Pan_app"/>
</dbReference>
<dbReference type="PROSITE" id="PS50070">
    <property type="entry name" value="KRINGLE_2"/>
    <property type="match status" value="1"/>
</dbReference>
<dbReference type="PROSITE" id="PS00134">
    <property type="entry name" value="TRYPSIN_HIS"/>
    <property type="match status" value="1"/>
</dbReference>
<dbReference type="SUPFAM" id="SSF56487">
    <property type="entry name" value="SRCR-like"/>
    <property type="match status" value="3"/>
</dbReference>
<evidence type="ECO:0000256" key="2">
    <source>
        <dbReference type="ARBA" id="ARBA00022572"/>
    </source>
</evidence>
<evidence type="ECO:0000256" key="15">
    <source>
        <dbReference type="PROSITE-ProRule" id="PRU00196"/>
    </source>
</evidence>
<dbReference type="Gene3D" id="3.10.250.10">
    <property type="entry name" value="SRCR-like domain"/>
    <property type="match status" value="3"/>
</dbReference>
<dbReference type="PROSITE" id="PS00135">
    <property type="entry name" value="TRYPSIN_SER"/>
    <property type="match status" value="1"/>
</dbReference>
<evidence type="ECO:0000256" key="18">
    <source>
        <dbReference type="SAM" id="SignalP"/>
    </source>
</evidence>
<dbReference type="Gene3D" id="2.40.20.10">
    <property type="entry name" value="Plasminogen Kringle 4"/>
    <property type="match status" value="1"/>
</dbReference>
<evidence type="ECO:0000256" key="12">
    <source>
        <dbReference type="ARBA" id="ARBA00023180"/>
    </source>
</evidence>
<feature type="domain" description="SRCR" evidence="22">
    <location>
        <begin position="104"/>
        <end position="211"/>
    </location>
</feature>
<evidence type="ECO:0000313" key="25">
    <source>
        <dbReference type="Proteomes" id="UP000215902"/>
    </source>
</evidence>
<dbReference type="Gene3D" id="3.10.100.10">
    <property type="entry name" value="Mannose-Binding Protein A, subunit A"/>
    <property type="match status" value="1"/>
</dbReference>
<feature type="chain" id="PRO_5012967084" description="Serine protease 12" evidence="18">
    <location>
        <begin position="24"/>
        <end position="1231"/>
    </location>
</feature>
<dbReference type="InterPro" id="IPR036772">
    <property type="entry name" value="SRCR-like_dom_sf"/>
</dbReference>
<dbReference type="GO" id="GO:0006508">
    <property type="term" value="P:proteolysis"/>
    <property type="evidence" value="ECO:0007669"/>
    <property type="project" value="UniProtKB-KW"/>
</dbReference>
<dbReference type="PANTHER" id="PTHR24252">
    <property type="entry name" value="ACROSIN-RELATED"/>
    <property type="match status" value="1"/>
</dbReference>
<dbReference type="InterPro" id="IPR038178">
    <property type="entry name" value="Kringle_sf"/>
</dbReference>
<gene>
    <name evidence="24" type="ORF">BOX15_Mlig004114g1</name>
</gene>
<feature type="compositionally biased region" description="Basic and acidic residues" evidence="17">
    <location>
        <begin position="561"/>
        <end position="581"/>
    </location>
</feature>
<evidence type="ECO:0000259" key="21">
    <source>
        <dbReference type="PROSITE" id="PS50240"/>
    </source>
</evidence>
<protein>
    <recommendedName>
        <fullName evidence="26">Serine protease 12</fullName>
    </recommendedName>
</protein>
<evidence type="ECO:0000259" key="19">
    <source>
        <dbReference type="PROSITE" id="PS50041"/>
    </source>
</evidence>
<dbReference type="Pfam" id="PF00059">
    <property type="entry name" value="Lectin_C"/>
    <property type="match status" value="1"/>
</dbReference>
<feature type="domain" description="Apple" evidence="23">
    <location>
        <begin position="556"/>
        <end position="656"/>
    </location>
</feature>
<feature type="domain" description="SRCR" evidence="22">
    <location>
        <begin position="703"/>
        <end position="807"/>
    </location>
</feature>
<dbReference type="SUPFAM" id="SSF56436">
    <property type="entry name" value="C-type lectin-like"/>
    <property type="match status" value="1"/>
</dbReference>
<dbReference type="InterPro" id="IPR001190">
    <property type="entry name" value="SRCR"/>
</dbReference>
<dbReference type="SMART" id="SM00192">
    <property type="entry name" value="LDLa"/>
    <property type="match status" value="4"/>
</dbReference>
<evidence type="ECO:0000256" key="11">
    <source>
        <dbReference type="ARBA" id="ARBA00023157"/>
    </source>
</evidence>
<dbReference type="PROSITE" id="PS50041">
    <property type="entry name" value="C_TYPE_LECTIN_2"/>
    <property type="match status" value="1"/>
</dbReference>
<accession>A0A267FXX8</accession>
<dbReference type="CDD" id="cd00037">
    <property type="entry name" value="CLECT"/>
    <property type="match status" value="1"/>
</dbReference>
<keyword evidence="7 16" id="KW-0378">Hydrolase</keyword>
<keyword evidence="3 16" id="KW-0645">Protease</keyword>
<dbReference type="FunFam" id="2.40.10.10:FF:000053">
    <property type="entry name" value="Neurotrypsin"/>
    <property type="match status" value="1"/>
</dbReference>
<keyword evidence="12" id="KW-0325">Glycoprotein</keyword>
<dbReference type="InterPro" id="IPR009003">
    <property type="entry name" value="Peptidase_S1_PA"/>
</dbReference>
<feature type="domain" description="C-type lectin" evidence="19">
    <location>
        <begin position="223"/>
        <end position="368"/>
    </location>
</feature>
<proteinExistence type="predicted"/>
<dbReference type="PROSITE" id="PS01209">
    <property type="entry name" value="LDLRA_1"/>
    <property type="match status" value="2"/>
</dbReference>
<dbReference type="InterPro" id="IPR018114">
    <property type="entry name" value="TRYPSIN_HIS"/>
</dbReference>
<feature type="signal peptide" evidence="18">
    <location>
        <begin position="1"/>
        <end position="23"/>
    </location>
</feature>
<dbReference type="SMART" id="SM00202">
    <property type="entry name" value="SR"/>
    <property type="match status" value="3"/>
</dbReference>
<keyword evidence="8 16" id="KW-0720">Serine protease</keyword>
<keyword evidence="4" id="KW-0812">Transmembrane</keyword>
<feature type="disulfide bond" evidence="13">
    <location>
        <begin position="423"/>
        <end position="446"/>
    </location>
</feature>
<feature type="disulfide bond" evidence="15">
    <location>
        <begin position="920"/>
        <end position="930"/>
    </location>
</feature>
<dbReference type="PANTHER" id="PTHR24252:SF7">
    <property type="entry name" value="HYALIN"/>
    <property type="match status" value="1"/>
</dbReference>
<dbReference type="InterPro" id="IPR013806">
    <property type="entry name" value="Kringle-like"/>
</dbReference>
<evidence type="ECO:0000313" key="24">
    <source>
        <dbReference type="EMBL" id="PAA77812.1"/>
    </source>
</evidence>
<dbReference type="InterPro" id="IPR002172">
    <property type="entry name" value="LDrepeatLR_classA_rpt"/>
</dbReference>
<dbReference type="AlphaFoldDB" id="A0A267FXX8"/>
<feature type="domain" description="Peptidase S1" evidence="21">
    <location>
        <begin position="990"/>
        <end position="1228"/>
    </location>
</feature>
<dbReference type="GO" id="GO:0004252">
    <property type="term" value="F:serine-type endopeptidase activity"/>
    <property type="evidence" value="ECO:0007669"/>
    <property type="project" value="InterPro"/>
</dbReference>
<dbReference type="CDD" id="cd00108">
    <property type="entry name" value="KR"/>
    <property type="match status" value="1"/>
</dbReference>
<dbReference type="InterPro" id="IPR036055">
    <property type="entry name" value="LDL_receptor-like_sf"/>
</dbReference>
<dbReference type="EMBL" id="NIVC01000722">
    <property type="protein sequence ID" value="PAA77812.1"/>
    <property type="molecule type" value="Genomic_DNA"/>
</dbReference>
<comment type="caution">
    <text evidence="15">Lacks conserved residue(s) required for the propagation of feature annotation.</text>
</comment>
<dbReference type="PRINTS" id="PR00258">
    <property type="entry name" value="SPERACTRCPTR"/>
</dbReference>
<evidence type="ECO:0000256" key="5">
    <source>
        <dbReference type="ARBA" id="ARBA00022729"/>
    </source>
</evidence>
<dbReference type="Pfam" id="PF00057">
    <property type="entry name" value="Ldl_recept_a"/>
    <property type="match status" value="3"/>
</dbReference>
<comment type="caution">
    <text evidence="24">The sequence shown here is derived from an EMBL/GenBank/DDBJ whole genome shotgun (WGS) entry which is preliminary data.</text>
</comment>
<sequence length="1231" mass="136441">MGKFTAVCLLLLAAAVCFECAAGTEKRLEGREFEPVLPSHPLGRAGHSRTRRQAEAQFIPFRYYGSDNDPAKAGYPRSPEAASSPVDTLLKYRYGGVPVSPQKARLRGELSHMNPNEGRVEVEYRGTWGLACGDYFGREEANVYCRNLGFKKGANKPYGRSFFGTGNFKRWDILIGHVKCAAYRGQSNLFQCSHNLMPACSLNNTAGVECTYNEGCEFGWSAYDGLCYRVESGPMTAEDAAKACKAKGAKLVAVNSQGENSFITNMLYTKFQDIAAAWTGGQYARFRDQLEYDAWTFKDTIHLVKSDSKLWFPGFTESDARPIGNKEKQSCIAISKIFYKSSERRDVDTNYFWWDNISCKTELPYICQKLGTLTSDCYSQSGGNYRGEAARTDKGTPCQPWSENRLVNSMTHPGQGLGEHNLCRNPDGDTKPWCWVDNERNVFGYCSLRLCGEGEGGDGLPTDLKPSYNHSRCDSPDQYFCPSMINYRPTCVDRRQVCDSHKDCVGGEDEERELCKARCNSEQFYCRKSHRCIAISKVCDKQYDCDMGDDETPEACRLHKPEEESDAEVQKDYTKTEKVDESSIPSGTQSVSYYSLSLTQCKTRCDTMDRFVCAAFIYNHNATFGIRCTLLAQKIADVRPNDAVGESVYYEKKQSCNPDQKFQCKNTRCVDKAALCNGYDDCGDFSDEVGPSSCPDPKPTFSVRLSGGRGNYEGRVEVKLFNEWGLMCDDGLNENLGKVVCNQLGFPMGYEKLTKNAKKEYGRGDGKFLMGAVACRGTEASLYDCPHSGWKNIVNCTINNVAGIVCLWDRACTDKEFRCSGRCIPLNQVCDGTQQCTDGADEESCGTPTLALRNGDGPSSGFLEITRNGIAGAVCDDMFGDNEAKVVCAQLGIPGRFRLEPEGTFKTPGGTVMWLQDVKCSGSESSLFSCAIRNWGRSLCEIREAVNLRCGLPEPTRTTTQPPTTTTPARVTSSAKTCGQRIGRFPAGRIINGYPAIRGQFPWQVGIRLKVSETDTRQHCGGTIINDRWIVTAAHCFDYPKSYYAIRVGDLDNMVTEEFERQFDIDLVFIHPQYSGQPSYDYDITLIRIQPDSKGYIEFNAAVQPACLPEKTLQTTRKTVCHISGWGSVGDMQLPRNLMAANVPLIANARCNQLYPGRITDRMQCAGFEAGGIDSCQGDSGGPLVCPIDGVYTLLGATSWGEGCAMPGSPGVYANIRNLRDWIDETMRNNP</sequence>
<dbReference type="OrthoDB" id="6020543at2759"/>
<dbReference type="SUPFAM" id="SSF57440">
    <property type="entry name" value="Kringle-like"/>
    <property type="match status" value="1"/>
</dbReference>
<dbReference type="InterPro" id="IPR016187">
    <property type="entry name" value="CTDL_fold"/>
</dbReference>
<keyword evidence="5 18" id="KW-0732">Signal</keyword>
<dbReference type="SMART" id="SM00034">
    <property type="entry name" value="CLECT"/>
    <property type="match status" value="1"/>
</dbReference>
<evidence type="ECO:0000256" key="10">
    <source>
        <dbReference type="ARBA" id="ARBA00023136"/>
    </source>
</evidence>
<evidence type="ECO:0000256" key="9">
    <source>
        <dbReference type="ARBA" id="ARBA00022989"/>
    </source>
</evidence>
<feature type="region of interest" description="Disordered" evidence="17">
    <location>
        <begin position="561"/>
        <end position="583"/>
    </location>
</feature>
<dbReference type="InterPro" id="IPR033116">
    <property type="entry name" value="TRYPSIN_SER"/>
</dbReference>
<organism evidence="24 25">
    <name type="scientific">Macrostomum lignano</name>
    <dbReference type="NCBI Taxonomy" id="282301"/>
    <lineage>
        <taxon>Eukaryota</taxon>
        <taxon>Metazoa</taxon>
        <taxon>Spiralia</taxon>
        <taxon>Lophotrochozoa</taxon>
        <taxon>Platyhelminthes</taxon>
        <taxon>Rhabditophora</taxon>
        <taxon>Macrostomorpha</taxon>
        <taxon>Macrostomida</taxon>
        <taxon>Macrostomidae</taxon>
        <taxon>Macrostomum</taxon>
    </lineage>
</organism>
<evidence type="ECO:0000256" key="1">
    <source>
        <dbReference type="ARBA" id="ARBA00004167"/>
    </source>
</evidence>
<reference evidence="24 25" key="1">
    <citation type="submission" date="2017-06" db="EMBL/GenBank/DDBJ databases">
        <title>A platform for efficient transgenesis in Macrostomum lignano, a flatworm model organism for stem cell research.</title>
        <authorList>
            <person name="Berezikov E."/>
        </authorList>
    </citation>
    <scope>NUCLEOTIDE SEQUENCE [LARGE SCALE GENOMIC DNA]</scope>
    <source>
        <strain evidence="24">DV1</strain>
        <tissue evidence="24">Whole organism</tissue>
    </source>
</reference>
<dbReference type="PROSITE" id="PS50240">
    <property type="entry name" value="TRYPSIN_DOM"/>
    <property type="match status" value="1"/>
</dbReference>
<dbReference type="FunFam" id="3.10.250.10:FF:000016">
    <property type="entry name" value="Scavenger receptor cysteine-rich protein type 12"/>
    <property type="match status" value="2"/>
</dbReference>
<dbReference type="SMART" id="SM00130">
    <property type="entry name" value="KR"/>
    <property type="match status" value="1"/>
</dbReference>
<keyword evidence="9" id="KW-1133">Transmembrane helix</keyword>
<evidence type="ECO:0000256" key="4">
    <source>
        <dbReference type="ARBA" id="ARBA00022692"/>
    </source>
</evidence>
<dbReference type="InterPro" id="IPR000001">
    <property type="entry name" value="Kringle"/>
</dbReference>
<keyword evidence="2 13" id="KW-0420">Kringle</keyword>
<dbReference type="CDD" id="cd00112">
    <property type="entry name" value="LDLa"/>
    <property type="match status" value="3"/>
</dbReference>
<evidence type="ECO:0000256" key="3">
    <source>
        <dbReference type="ARBA" id="ARBA00022670"/>
    </source>
</evidence>
<evidence type="ECO:0008006" key="26">
    <source>
        <dbReference type="Google" id="ProtNLM"/>
    </source>
</evidence>
<dbReference type="Pfam" id="PF00051">
    <property type="entry name" value="Kringle"/>
    <property type="match status" value="1"/>
</dbReference>
<evidence type="ECO:0000256" key="13">
    <source>
        <dbReference type="PROSITE-ProRule" id="PRU00121"/>
    </source>
</evidence>
<feature type="disulfide bond" evidence="14">
    <location>
        <begin position="664"/>
        <end position="682"/>
    </location>
</feature>
<dbReference type="SUPFAM" id="SSF57424">
    <property type="entry name" value="LDL receptor-like module"/>
    <property type="match status" value="3"/>
</dbReference>
<dbReference type="SMART" id="SM00020">
    <property type="entry name" value="Tryp_SPc"/>
    <property type="match status" value="1"/>
</dbReference>
<dbReference type="InterPro" id="IPR001254">
    <property type="entry name" value="Trypsin_dom"/>
</dbReference>
<dbReference type="STRING" id="282301.A0A267FXX8"/>
<feature type="domain" description="Kringle" evidence="20">
    <location>
        <begin position="376"/>
        <end position="451"/>
    </location>
</feature>
<dbReference type="SMART" id="SM00473">
    <property type="entry name" value="PAN_AP"/>
    <property type="match status" value="1"/>
</dbReference>
<evidence type="ECO:0000259" key="22">
    <source>
        <dbReference type="PROSITE" id="PS50287"/>
    </source>
</evidence>
<dbReference type="PROSITE" id="PS50068">
    <property type="entry name" value="LDLRA_2"/>
    <property type="match status" value="4"/>
</dbReference>
<dbReference type="GO" id="GO:0016020">
    <property type="term" value="C:membrane"/>
    <property type="evidence" value="ECO:0007669"/>
    <property type="project" value="UniProtKB-SubCell"/>
</dbReference>
<dbReference type="PROSITE" id="PS50287">
    <property type="entry name" value="SRCR_2"/>
    <property type="match status" value="3"/>
</dbReference>
<evidence type="ECO:0000256" key="6">
    <source>
        <dbReference type="ARBA" id="ARBA00022737"/>
    </source>
</evidence>
<evidence type="ECO:0000256" key="16">
    <source>
        <dbReference type="RuleBase" id="RU363034"/>
    </source>
</evidence>
<dbReference type="Gene3D" id="2.40.10.10">
    <property type="entry name" value="Trypsin-like serine proteases"/>
    <property type="match status" value="1"/>
</dbReference>
<evidence type="ECO:0000256" key="14">
    <source>
        <dbReference type="PROSITE-ProRule" id="PRU00124"/>
    </source>
</evidence>
<dbReference type="Pfam" id="PF00530">
    <property type="entry name" value="SRCR"/>
    <property type="match status" value="3"/>
</dbReference>
<feature type="disulfide bond" evidence="14">
    <location>
        <begin position="830"/>
        <end position="845"/>
    </location>
</feature>
<keyword evidence="25" id="KW-1185">Reference proteome</keyword>
<feature type="domain" description="SRCR" evidence="22">
    <location>
        <begin position="850"/>
        <end position="951"/>
    </location>
</feature>
<dbReference type="SUPFAM" id="SSF50494">
    <property type="entry name" value="Trypsin-like serine proteases"/>
    <property type="match status" value="1"/>
</dbReference>
<comment type="subcellular location">
    <subcellularLocation>
        <location evidence="1">Membrane</location>
        <topology evidence="1">Single-pass membrane protein</topology>
    </subcellularLocation>
</comment>
<dbReference type="CDD" id="cd00190">
    <property type="entry name" value="Tryp_SPc"/>
    <property type="match status" value="1"/>
</dbReference>
<dbReference type="InterPro" id="IPR023415">
    <property type="entry name" value="LDLR_class-A_CS"/>
</dbReference>
<dbReference type="Gene3D" id="3.50.4.10">
    <property type="entry name" value="Hepatocyte Growth Factor"/>
    <property type="match status" value="1"/>
</dbReference>
<dbReference type="InterPro" id="IPR016186">
    <property type="entry name" value="C-type_lectin-like/link_sf"/>
</dbReference>
<evidence type="ECO:0000256" key="8">
    <source>
        <dbReference type="ARBA" id="ARBA00022825"/>
    </source>
</evidence>
<dbReference type="Proteomes" id="UP000215902">
    <property type="component" value="Unassembled WGS sequence"/>
</dbReference>
<dbReference type="PRINTS" id="PR00018">
    <property type="entry name" value="KRINGLE"/>
</dbReference>
<dbReference type="PROSITE" id="PS50948">
    <property type="entry name" value="PAN"/>
    <property type="match status" value="1"/>
</dbReference>
<evidence type="ECO:0000259" key="20">
    <source>
        <dbReference type="PROSITE" id="PS50070"/>
    </source>
</evidence>
<evidence type="ECO:0000256" key="7">
    <source>
        <dbReference type="ARBA" id="ARBA00022801"/>
    </source>
</evidence>
<dbReference type="Pfam" id="PF00089">
    <property type="entry name" value="Trypsin"/>
    <property type="match status" value="1"/>
</dbReference>